<dbReference type="EMBL" id="MU267491">
    <property type="protein sequence ID" value="KAH7916888.1"/>
    <property type="molecule type" value="Genomic_DNA"/>
</dbReference>
<keyword evidence="2" id="KW-1185">Reference proteome</keyword>
<feature type="non-terminal residue" evidence="1">
    <location>
        <position position="1"/>
    </location>
</feature>
<comment type="caution">
    <text evidence="1">The sequence shown here is derived from an EMBL/GenBank/DDBJ whole genome shotgun (WGS) entry which is preliminary data.</text>
</comment>
<accession>A0ACB8AVS4</accession>
<gene>
    <name evidence="1" type="ORF">BV22DRAFT_1135924</name>
</gene>
<sequence length="240" mass="27100">SSPPTTSKKNLPAPRTQPVSPLIQQRQARTKSHNDTSSLNSSLLDLPAVVHQQPTTQCPQERKPTADDWWDTESTHPRLRPTEPQQDPPLEQETSLNEPTKPGHKWSRSIREPWRRIRPRKFRVPADVPRGSSHPPDAQPTVPVSPEPPTDTQTQTTSTAQPSVPGRPWPHAIRERWERIRSHKSRVSTDLPDSSLPIPLHERPTVPASPGLPIPQPYQCRASTLETTPTWEIQTHKNNP</sequence>
<evidence type="ECO:0000313" key="1">
    <source>
        <dbReference type="EMBL" id="KAH7916888.1"/>
    </source>
</evidence>
<name>A0ACB8AVS4_9AGAM</name>
<dbReference type="Proteomes" id="UP000790709">
    <property type="component" value="Unassembled WGS sequence"/>
</dbReference>
<protein>
    <submittedName>
        <fullName evidence="1">Uncharacterized protein</fullName>
    </submittedName>
</protein>
<evidence type="ECO:0000313" key="2">
    <source>
        <dbReference type="Proteomes" id="UP000790709"/>
    </source>
</evidence>
<proteinExistence type="predicted"/>
<reference evidence="1" key="1">
    <citation type="journal article" date="2021" name="New Phytol.">
        <title>Evolutionary innovations through gain and loss of genes in the ectomycorrhizal Boletales.</title>
        <authorList>
            <person name="Wu G."/>
            <person name="Miyauchi S."/>
            <person name="Morin E."/>
            <person name="Kuo A."/>
            <person name="Drula E."/>
            <person name="Varga T."/>
            <person name="Kohler A."/>
            <person name="Feng B."/>
            <person name="Cao Y."/>
            <person name="Lipzen A."/>
            <person name="Daum C."/>
            <person name="Hundley H."/>
            <person name="Pangilinan J."/>
            <person name="Johnson J."/>
            <person name="Barry K."/>
            <person name="LaButti K."/>
            <person name="Ng V."/>
            <person name="Ahrendt S."/>
            <person name="Min B."/>
            <person name="Choi I.G."/>
            <person name="Park H."/>
            <person name="Plett J.M."/>
            <person name="Magnuson J."/>
            <person name="Spatafora J.W."/>
            <person name="Nagy L.G."/>
            <person name="Henrissat B."/>
            <person name="Grigoriev I.V."/>
            <person name="Yang Z.L."/>
            <person name="Xu J."/>
            <person name="Martin F.M."/>
        </authorList>
    </citation>
    <scope>NUCLEOTIDE SEQUENCE</scope>
    <source>
        <strain evidence="1">KUC20120723A-06</strain>
    </source>
</reference>
<organism evidence="1 2">
    <name type="scientific">Leucogyrophana mollusca</name>
    <dbReference type="NCBI Taxonomy" id="85980"/>
    <lineage>
        <taxon>Eukaryota</taxon>
        <taxon>Fungi</taxon>
        <taxon>Dikarya</taxon>
        <taxon>Basidiomycota</taxon>
        <taxon>Agaricomycotina</taxon>
        <taxon>Agaricomycetes</taxon>
        <taxon>Agaricomycetidae</taxon>
        <taxon>Boletales</taxon>
        <taxon>Boletales incertae sedis</taxon>
        <taxon>Leucogyrophana</taxon>
    </lineage>
</organism>